<proteinExistence type="inferred from homology"/>
<dbReference type="PANTHER" id="PTHR43026:SF1">
    <property type="entry name" value="2-HYDROXYACID DEHYDROGENASE HOMOLOG 1-RELATED"/>
    <property type="match status" value="1"/>
</dbReference>
<dbReference type="Gene3D" id="3.40.50.720">
    <property type="entry name" value="NAD(P)-binding Rossmann-like Domain"/>
    <property type="match status" value="2"/>
</dbReference>
<reference evidence="7 8" key="2">
    <citation type="journal article" date="2022" name="Mar. Drugs">
        <title>Bioassay-Guided Fractionation Leads to the Detection of Cholic Acid Generated by the Rare Thalassomonas sp.</title>
        <authorList>
            <person name="Pheiffer F."/>
            <person name="Schneider Y.K."/>
            <person name="Hansen E.H."/>
            <person name="Andersen J.H."/>
            <person name="Isaksson J."/>
            <person name="Busche T."/>
            <person name="R C."/>
            <person name="Kalinowski J."/>
            <person name="Zyl L.V."/>
            <person name="Trindade M."/>
        </authorList>
    </citation>
    <scope>NUCLEOTIDE SEQUENCE [LARGE SCALE GENOMIC DNA]</scope>
    <source>
        <strain evidence="7 8">XOM25</strain>
    </source>
</reference>
<accession>A0AAE9YX23</accession>
<keyword evidence="8" id="KW-1185">Reference proteome</keyword>
<name>A0AAE9YX23_9GAMM</name>
<dbReference type="GO" id="GO:0008720">
    <property type="term" value="F:D-lactate dehydrogenase (NAD+) activity"/>
    <property type="evidence" value="ECO:0007669"/>
    <property type="project" value="TreeGrafter"/>
</dbReference>
<reference evidence="7 8" key="1">
    <citation type="journal article" date="2015" name="Genome Announc.">
        <title>Draft Genome Sequences of Marine Isolates of Thalassomonas viridans and Thalassomonas actiniarum.</title>
        <authorList>
            <person name="Olonade I."/>
            <person name="van Zyl L.J."/>
            <person name="Trindade M."/>
        </authorList>
    </citation>
    <scope>NUCLEOTIDE SEQUENCE [LARGE SCALE GENOMIC DNA]</scope>
    <source>
        <strain evidence="7 8">XOM25</strain>
    </source>
</reference>
<keyword evidence="3" id="KW-0520">NAD</keyword>
<dbReference type="CDD" id="cd12183">
    <property type="entry name" value="LDH_like_2"/>
    <property type="match status" value="1"/>
</dbReference>
<dbReference type="InterPro" id="IPR058205">
    <property type="entry name" value="D-LDH-like"/>
</dbReference>
<evidence type="ECO:0000256" key="1">
    <source>
        <dbReference type="ARBA" id="ARBA00005854"/>
    </source>
</evidence>
<evidence type="ECO:0000313" key="7">
    <source>
        <dbReference type="EMBL" id="WDE02766.1"/>
    </source>
</evidence>
<dbReference type="Pfam" id="PF02826">
    <property type="entry name" value="2-Hacid_dh_C"/>
    <property type="match status" value="1"/>
</dbReference>
<dbReference type="RefSeq" id="WP_044839230.1">
    <property type="nucleotide sequence ID" value="NZ_CP059733.1"/>
</dbReference>
<dbReference type="GO" id="GO:0051287">
    <property type="term" value="F:NAD binding"/>
    <property type="evidence" value="ECO:0007669"/>
    <property type="project" value="InterPro"/>
</dbReference>
<dbReference type="InterPro" id="IPR029752">
    <property type="entry name" value="D-isomer_DH_CS1"/>
</dbReference>
<evidence type="ECO:0000256" key="3">
    <source>
        <dbReference type="ARBA" id="ARBA00023027"/>
    </source>
</evidence>
<dbReference type="InterPro" id="IPR036291">
    <property type="entry name" value="NAD(P)-bd_dom_sf"/>
</dbReference>
<evidence type="ECO:0000256" key="2">
    <source>
        <dbReference type="ARBA" id="ARBA00023002"/>
    </source>
</evidence>
<dbReference type="SUPFAM" id="SSF52283">
    <property type="entry name" value="Formate/glycerate dehydrogenase catalytic domain-like"/>
    <property type="match status" value="1"/>
</dbReference>
<dbReference type="InterPro" id="IPR029753">
    <property type="entry name" value="D-isomer_DH_CS"/>
</dbReference>
<dbReference type="PANTHER" id="PTHR43026">
    <property type="entry name" value="2-HYDROXYACID DEHYDROGENASE HOMOLOG 1-RELATED"/>
    <property type="match status" value="1"/>
</dbReference>
<dbReference type="PROSITE" id="PS00065">
    <property type="entry name" value="D_2_HYDROXYACID_DH_1"/>
    <property type="match status" value="1"/>
</dbReference>
<dbReference type="InterPro" id="IPR006139">
    <property type="entry name" value="D-isomer_2_OHA_DH_cat_dom"/>
</dbReference>
<dbReference type="PROSITE" id="PS00670">
    <property type="entry name" value="D_2_HYDROXYACID_DH_2"/>
    <property type="match status" value="1"/>
</dbReference>
<protein>
    <submittedName>
        <fullName evidence="7">2-hydroxyacid dehydrogenase</fullName>
    </submittedName>
</protein>
<keyword evidence="2 4" id="KW-0560">Oxidoreductase</keyword>
<comment type="similarity">
    <text evidence="1 4">Belongs to the D-isomer specific 2-hydroxyacid dehydrogenase family.</text>
</comment>
<gene>
    <name evidence="7" type="ORF">SG34_015070</name>
</gene>
<feature type="domain" description="D-isomer specific 2-hydroxyacid dehydrogenase catalytic" evidence="5">
    <location>
        <begin position="3"/>
        <end position="321"/>
    </location>
</feature>
<dbReference type="Proteomes" id="UP000032352">
    <property type="component" value="Chromosome"/>
</dbReference>
<evidence type="ECO:0000259" key="6">
    <source>
        <dbReference type="Pfam" id="PF02826"/>
    </source>
</evidence>
<evidence type="ECO:0000256" key="4">
    <source>
        <dbReference type="RuleBase" id="RU003719"/>
    </source>
</evidence>
<dbReference type="EMBL" id="CP059733">
    <property type="protein sequence ID" value="WDE02766.1"/>
    <property type="molecule type" value="Genomic_DNA"/>
</dbReference>
<organism evidence="7 8">
    <name type="scientific">Thalassomonas viridans</name>
    <dbReference type="NCBI Taxonomy" id="137584"/>
    <lineage>
        <taxon>Bacteria</taxon>
        <taxon>Pseudomonadati</taxon>
        <taxon>Pseudomonadota</taxon>
        <taxon>Gammaproteobacteria</taxon>
        <taxon>Alteromonadales</taxon>
        <taxon>Colwelliaceae</taxon>
        <taxon>Thalassomonas</taxon>
    </lineage>
</organism>
<sequence>MKIAVFSSKPYDREYLGQYDDSGFAMTFFEARLDTSTAAMAQGFEVVCCFVNDDLNSATIKCLQKNGVKLIALRCAGFNNVDLAAAQQAGIKVCRVPAYSPHSVAEHALALLLSLNRNIHRAFNRVRENDYSLNGLLGFDLYKKTIGVIGTGKIGSVFVRIMRGLGCEVIACDPQPDEALKSLGIPYVGLTEIWRQADIISLHCPLQQDTFHMINEQAIASMKPGVTLINTSRGALIDTQAVIRGLKSARIGYLGLDVYEEEAGLFFEDQSNLLLQDDVFARLLTFPNVLITGHQGFFTKEALTGIAKTTLANIRAFAAKEYAAMELVTKS</sequence>
<evidence type="ECO:0000313" key="8">
    <source>
        <dbReference type="Proteomes" id="UP000032352"/>
    </source>
</evidence>
<dbReference type="Pfam" id="PF00389">
    <property type="entry name" value="2-Hacid_dh"/>
    <property type="match status" value="1"/>
</dbReference>
<dbReference type="AlphaFoldDB" id="A0AAE9YX23"/>
<dbReference type="KEGG" id="tvd:SG34_015070"/>
<evidence type="ECO:0000259" key="5">
    <source>
        <dbReference type="Pfam" id="PF00389"/>
    </source>
</evidence>
<dbReference type="InterPro" id="IPR006140">
    <property type="entry name" value="D-isomer_DH_NAD-bd"/>
</dbReference>
<dbReference type="SUPFAM" id="SSF51735">
    <property type="entry name" value="NAD(P)-binding Rossmann-fold domains"/>
    <property type="match status" value="1"/>
</dbReference>
<feature type="domain" description="D-isomer specific 2-hydroxyacid dehydrogenase NAD-binding" evidence="6">
    <location>
        <begin position="109"/>
        <end position="296"/>
    </location>
</feature>